<keyword evidence="5" id="KW-1185">Reference proteome</keyword>
<sequence>MPDALYAYAVAPAGSLPDRLQVTGILPGAEVLALEEAGLTALASPVPREAFEAGPGCRTEDADWLAARAAAHHGVVAALPGTVLPLAFGAVFSGEAPLRDWLRQRAPRLSSALAAVSGCTEWSVTLEEDAAQHGAWLRHADPALAQLAGKAEQASPGTAFLLARRLDKALAASRQARLQDTAQALGRLLQAEARHLAPSRPRNAAVAGWSALLAEAAQHRLRTALELEAIMLSGTGLSLTLSGPWPPYAFAREAASDA</sequence>
<name>A0ABX1EUM7_9PROT</name>
<dbReference type="RefSeq" id="WP_168048101.1">
    <property type="nucleotide sequence ID" value="NZ_JAATJR010000002.1"/>
</dbReference>
<evidence type="ECO:0000256" key="3">
    <source>
        <dbReference type="ARBA" id="ARBA00035643"/>
    </source>
</evidence>
<dbReference type="EMBL" id="JAAVTX010000002">
    <property type="protein sequence ID" value="NKE44250.1"/>
    <property type="molecule type" value="Genomic_DNA"/>
</dbReference>
<dbReference type="PANTHER" id="PTHR36852:SF1">
    <property type="entry name" value="PROTEIN GVPL 2"/>
    <property type="match status" value="1"/>
</dbReference>
<accession>A0ABX1EUM7</accession>
<dbReference type="Proteomes" id="UP000765160">
    <property type="component" value="Unassembled WGS sequence"/>
</dbReference>
<reference evidence="4 5" key="1">
    <citation type="submission" date="2020-03" db="EMBL/GenBank/DDBJ databases">
        <title>Roseomonas selenitidurans sp. nov. isolated from soil.</title>
        <authorList>
            <person name="Liu H."/>
        </authorList>
    </citation>
    <scope>NUCLEOTIDE SEQUENCE [LARGE SCALE GENOMIC DNA]</scope>
    <source>
        <strain evidence="4 5">JCM 15073</strain>
    </source>
</reference>
<dbReference type="InterPro" id="IPR009430">
    <property type="entry name" value="GvpL/GvpF"/>
</dbReference>
<evidence type="ECO:0000256" key="2">
    <source>
        <dbReference type="ARBA" id="ARBA00035108"/>
    </source>
</evidence>
<comment type="caution">
    <text evidence="4">The sequence shown here is derived from an EMBL/GenBank/DDBJ whole genome shotgun (WGS) entry which is preliminary data.</text>
</comment>
<gene>
    <name evidence="4" type="ORF">HB662_05640</name>
</gene>
<evidence type="ECO:0000313" key="4">
    <source>
        <dbReference type="EMBL" id="NKE44250.1"/>
    </source>
</evidence>
<evidence type="ECO:0000313" key="5">
    <source>
        <dbReference type="Proteomes" id="UP000765160"/>
    </source>
</evidence>
<evidence type="ECO:0000256" key="1">
    <source>
        <dbReference type="ARBA" id="ARBA00022987"/>
    </source>
</evidence>
<comment type="similarity">
    <text evidence="3">Belongs to the gas vesicle GvpF/GvpL family.</text>
</comment>
<protein>
    <recommendedName>
        <fullName evidence="6">Gas vesicle synthesis protein GvpL/GvpF</fullName>
    </recommendedName>
</protein>
<evidence type="ECO:0008006" key="6">
    <source>
        <dbReference type="Google" id="ProtNLM"/>
    </source>
</evidence>
<keyword evidence="1" id="KW-0304">Gas vesicle</keyword>
<comment type="subcellular location">
    <subcellularLocation>
        <location evidence="2">Gas vesicle</location>
    </subcellularLocation>
</comment>
<dbReference type="PANTHER" id="PTHR36852">
    <property type="entry name" value="PROTEIN GVPL 2"/>
    <property type="match status" value="1"/>
</dbReference>
<proteinExistence type="inferred from homology"/>
<dbReference type="Pfam" id="PF06386">
    <property type="entry name" value="GvpL_GvpF"/>
    <property type="match status" value="1"/>
</dbReference>
<organism evidence="4 5">
    <name type="scientific">Falsiroseomonas frigidaquae</name>
    <dbReference type="NCBI Taxonomy" id="487318"/>
    <lineage>
        <taxon>Bacteria</taxon>
        <taxon>Pseudomonadati</taxon>
        <taxon>Pseudomonadota</taxon>
        <taxon>Alphaproteobacteria</taxon>
        <taxon>Acetobacterales</taxon>
        <taxon>Roseomonadaceae</taxon>
        <taxon>Falsiroseomonas</taxon>
    </lineage>
</organism>